<dbReference type="Proteomes" id="UP001203058">
    <property type="component" value="Unassembled WGS sequence"/>
</dbReference>
<keyword evidence="2" id="KW-1185">Reference proteome</keyword>
<accession>A0ABS9VKF0</accession>
<protein>
    <submittedName>
        <fullName evidence="1">Uncharacterized protein</fullName>
    </submittedName>
</protein>
<name>A0ABS9VKF0_9SPHN</name>
<gene>
    <name evidence="1" type="ORF">LZ016_02815</name>
</gene>
<reference evidence="1 2" key="1">
    <citation type="submission" date="2022-03" db="EMBL/GenBank/DDBJ databases">
        <authorList>
            <person name="Jo J.-H."/>
            <person name="Im W.-T."/>
        </authorList>
    </citation>
    <scope>NUCLEOTIDE SEQUENCE [LARGE SCALE GENOMIC DNA]</scope>
    <source>
        <strain evidence="1 2">SM33</strain>
    </source>
</reference>
<evidence type="ECO:0000313" key="2">
    <source>
        <dbReference type="Proteomes" id="UP001203058"/>
    </source>
</evidence>
<evidence type="ECO:0000313" key="1">
    <source>
        <dbReference type="EMBL" id="MCH8615039.1"/>
    </source>
</evidence>
<organism evidence="1 2">
    <name type="scientific">Sphingomonas telluris</name>
    <dbReference type="NCBI Taxonomy" id="2907998"/>
    <lineage>
        <taxon>Bacteria</taxon>
        <taxon>Pseudomonadati</taxon>
        <taxon>Pseudomonadota</taxon>
        <taxon>Alphaproteobacteria</taxon>
        <taxon>Sphingomonadales</taxon>
        <taxon>Sphingomonadaceae</taxon>
        <taxon>Sphingomonas</taxon>
    </lineage>
</organism>
<dbReference type="RefSeq" id="WP_241445717.1">
    <property type="nucleotide sequence ID" value="NZ_JAKZHW010000001.1"/>
</dbReference>
<proteinExistence type="predicted"/>
<comment type="caution">
    <text evidence="1">The sequence shown here is derived from an EMBL/GenBank/DDBJ whole genome shotgun (WGS) entry which is preliminary data.</text>
</comment>
<dbReference type="EMBL" id="JAKZHW010000001">
    <property type="protein sequence ID" value="MCH8615039.1"/>
    <property type="molecule type" value="Genomic_DNA"/>
</dbReference>
<sequence length="53" mass="6117">MEKHIIERAYELAPECLNIEAIRTALRHEGYSNVDAHLAGRMIRADLTKLLNR</sequence>